<protein>
    <submittedName>
        <fullName evidence="1">Uncharacterized protein</fullName>
    </submittedName>
</protein>
<sequence length="104" mass="11513">MASFLCARALFLRPAPLLVPIVARPLSTSAIRRHGESQSTNPDFEIEKLKQASLQRQKNGDGEWMANLASDSEEDVKADKEGFSAKDAVKYSKESFEKKVSGKK</sequence>
<proteinExistence type="predicted"/>
<organism evidence="1 2">
    <name type="scientific">Sporothrix curviconia</name>
    <dbReference type="NCBI Taxonomy" id="1260050"/>
    <lineage>
        <taxon>Eukaryota</taxon>
        <taxon>Fungi</taxon>
        <taxon>Dikarya</taxon>
        <taxon>Ascomycota</taxon>
        <taxon>Pezizomycotina</taxon>
        <taxon>Sordariomycetes</taxon>
        <taxon>Sordariomycetidae</taxon>
        <taxon>Ophiostomatales</taxon>
        <taxon>Ophiostomataceae</taxon>
        <taxon>Sporothrix</taxon>
    </lineage>
</organism>
<accession>A0ABP0ATB7</accession>
<name>A0ABP0ATB7_9PEZI</name>
<keyword evidence="2" id="KW-1185">Reference proteome</keyword>
<evidence type="ECO:0000313" key="1">
    <source>
        <dbReference type="EMBL" id="CAK7210396.1"/>
    </source>
</evidence>
<reference evidence="1 2" key="1">
    <citation type="submission" date="2024-01" db="EMBL/GenBank/DDBJ databases">
        <authorList>
            <person name="Allen C."/>
            <person name="Tagirdzhanova G."/>
        </authorList>
    </citation>
    <scope>NUCLEOTIDE SEQUENCE [LARGE SCALE GENOMIC DNA]</scope>
</reference>
<comment type="caution">
    <text evidence="1">The sequence shown here is derived from an EMBL/GenBank/DDBJ whole genome shotgun (WGS) entry which is preliminary data.</text>
</comment>
<dbReference type="Proteomes" id="UP001642405">
    <property type="component" value="Unassembled WGS sequence"/>
</dbReference>
<evidence type="ECO:0000313" key="2">
    <source>
        <dbReference type="Proteomes" id="UP001642405"/>
    </source>
</evidence>
<gene>
    <name evidence="1" type="ORF">SCUCBS95973_000768</name>
</gene>
<dbReference type="EMBL" id="CAWUHB010000003">
    <property type="protein sequence ID" value="CAK7210396.1"/>
    <property type="molecule type" value="Genomic_DNA"/>
</dbReference>